<dbReference type="KEGG" id="tet:TTHERM_00344140"/>
<feature type="compositionally biased region" description="Low complexity" evidence="2">
    <location>
        <begin position="480"/>
        <end position="500"/>
    </location>
</feature>
<dbReference type="GO" id="GO:0005849">
    <property type="term" value="C:mRNA cleavage factor complex"/>
    <property type="evidence" value="ECO:0007669"/>
    <property type="project" value="TreeGrafter"/>
</dbReference>
<keyword evidence="5" id="KW-1185">Reference proteome</keyword>
<evidence type="ECO:0000313" key="4">
    <source>
        <dbReference type="EMBL" id="EAR98214.2"/>
    </source>
</evidence>
<evidence type="ECO:0000259" key="3">
    <source>
        <dbReference type="PROSITE" id="PS50157"/>
    </source>
</evidence>
<evidence type="ECO:0000256" key="2">
    <source>
        <dbReference type="SAM" id="MobiDB-lite"/>
    </source>
</evidence>
<dbReference type="GO" id="GO:0000993">
    <property type="term" value="F:RNA polymerase II complex binding"/>
    <property type="evidence" value="ECO:0007669"/>
    <property type="project" value="InterPro"/>
</dbReference>
<dbReference type="OrthoDB" id="2129491at2759"/>
<dbReference type="InterPro" id="IPR013087">
    <property type="entry name" value="Znf_C2H2_type"/>
</dbReference>
<protein>
    <submittedName>
        <fullName evidence="4">Zinc finger, C2H2 type family protein</fullName>
    </submittedName>
</protein>
<feature type="compositionally biased region" description="Low complexity" evidence="2">
    <location>
        <begin position="269"/>
        <end position="301"/>
    </location>
</feature>
<dbReference type="EMBL" id="GG662654">
    <property type="protein sequence ID" value="EAR98214.2"/>
    <property type="molecule type" value="Genomic_DNA"/>
</dbReference>
<keyword evidence="1" id="KW-0863">Zinc-finger</keyword>
<dbReference type="GO" id="GO:0008270">
    <property type="term" value="F:zinc ion binding"/>
    <property type="evidence" value="ECO:0007669"/>
    <property type="project" value="UniProtKB-KW"/>
</dbReference>
<dbReference type="GO" id="GO:0006369">
    <property type="term" value="P:termination of RNA polymerase II transcription"/>
    <property type="evidence" value="ECO:0007669"/>
    <property type="project" value="InterPro"/>
</dbReference>
<dbReference type="PANTHER" id="PTHR15921">
    <property type="entry name" value="PRE-MRNA CLEAVAGE COMPLEX II"/>
    <property type="match status" value="1"/>
</dbReference>
<accession>I7M8I0</accession>
<feature type="compositionally biased region" description="Polar residues" evidence="2">
    <location>
        <begin position="396"/>
        <end position="413"/>
    </location>
</feature>
<dbReference type="Pfam" id="PF23228">
    <property type="entry name" value="zf_PCFS4"/>
    <property type="match status" value="1"/>
</dbReference>
<sequence length="1054" mass="121386">MNLPQNQIIVKSEWQELTEDDRTDINKFDKYLSDLLSQDKVTNSQYELIIEYILGRAYLAKFITGRLKSHSSSKAKNKYRLMHLINRLILEKESDKKRCIVQQLEEALCQIFVNIFEEYKNDASKIENFKLMRLGWVKKVSDETIYKMGEEIGNNHFIDIDQGLSEESVEKIKLYYFKNNIDPNIYLKKAIDEIEQKKSQQINSSVQTQKNSQEKLLQEKKKKKPVLPQQAQSSQQPQQKQERPIQQQQVSQLSQEEKKKLQQQKMRKNSSNQNSEINSNPQQQSQQQQQQQQHQQIKSQQNDILQNNQTSLNSLLTTQNVSSLNSSSQQINKKDDNDVDIQIKKKPKKPIQPISGHIHQSPSVQQKPANSSIPHHKPSVDTINGNTPQKKVKTVPQVSGNSNQKNDSNTYNPASIRPQNQQAQHLQNQQQINQQVKPNRLPENIQKERVKKLNEESKNLKTPQGLLLMPTQSLGYGLASQPEPQPIQTSSQQQIQFNSSQGHIQIGSNQEGIQPYIPQTPNLLNTSLPPPLPPQPQQNMPQSIPSSNQQFLPKSQQQIEIKQQQTLTPLQSILQPNHPSHSLQSSQNQFGSNQDFNSNTSLQKQINKPPLQMQNILPTSTHNFSNNMQQSSNQDPLQNQTTVSQNINVSSNAQRNQDFNIQNQQSQSNQPMFMNQRLAGSGPQDNQGMNLNIRKKYPPGPSLPYQQPPPPPPTPLGQLIDNQNNFQMNMDIESQNNNNIPRRQIPPFNQIIQPQHQPPPPLPHMQQQNIQNMNGNRTPQGSSQNLNSSGQIEQNSQTPHIIPPYQQPPPPPTQIAPIRQISQSGYNLAGIQQDKTSLFYELFNFIKPTMSTKYYFISEIEKMKQNKITSIHPQLFLNRNEEIIMNSRSIIYDSLPYQCANCGIRFSAKEDLKSHLEDHTIKNLKIIESKREKEKEKKNRQLFYDANQWIDCQDEDIEKEQESESETEKNYFVPQSKSNGKCDLCQEPFILTWSEDNEDWVYENAKRFEIFETSTGKCQIAIVHLTCYKVLEKQSEIENQGNEEQFESTEKLLS</sequence>
<feature type="compositionally biased region" description="Low complexity" evidence="2">
    <location>
        <begin position="625"/>
        <end position="634"/>
    </location>
</feature>
<proteinExistence type="predicted"/>
<feature type="compositionally biased region" description="Low complexity" evidence="2">
    <location>
        <begin position="764"/>
        <end position="800"/>
    </location>
</feature>
<evidence type="ECO:0000313" key="5">
    <source>
        <dbReference type="Proteomes" id="UP000009168"/>
    </source>
</evidence>
<evidence type="ECO:0000256" key="1">
    <source>
        <dbReference type="PROSITE-ProRule" id="PRU00042"/>
    </source>
</evidence>
<feature type="compositionally biased region" description="Low complexity" evidence="2">
    <location>
        <begin position="419"/>
        <end position="435"/>
    </location>
</feature>
<dbReference type="InterPro" id="IPR045154">
    <property type="entry name" value="PCF11-like"/>
</dbReference>
<dbReference type="GO" id="GO:0003729">
    <property type="term" value="F:mRNA binding"/>
    <property type="evidence" value="ECO:0007669"/>
    <property type="project" value="InterPro"/>
</dbReference>
<dbReference type="PROSITE" id="PS00028">
    <property type="entry name" value="ZINC_FINGER_C2H2_1"/>
    <property type="match status" value="1"/>
</dbReference>
<keyword evidence="1" id="KW-0479">Metal-binding</keyword>
<feature type="region of interest" description="Disordered" evidence="2">
    <location>
        <begin position="202"/>
        <end position="301"/>
    </location>
</feature>
<organism evidence="4 5">
    <name type="scientific">Tetrahymena thermophila (strain SB210)</name>
    <dbReference type="NCBI Taxonomy" id="312017"/>
    <lineage>
        <taxon>Eukaryota</taxon>
        <taxon>Sar</taxon>
        <taxon>Alveolata</taxon>
        <taxon>Ciliophora</taxon>
        <taxon>Intramacronucleata</taxon>
        <taxon>Oligohymenophorea</taxon>
        <taxon>Hymenostomatida</taxon>
        <taxon>Tetrahymenina</taxon>
        <taxon>Tetrahymenidae</taxon>
        <taxon>Tetrahymena</taxon>
    </lineage>
</organism>
<dbReference type="STRING" id="312017.I7M8I0"/>
<feature type="region of interest" description="Disordered" evidence="2">
    <location>
        <begin position="321"/>
        <end position="443"/>
    </location>
</feature>
<feature type="region of interest" description="Disordered" evidence="2">
    <location>
        <begin position="615"/>
        <end position="640"/>
    </location>
</feature>
<dbReference type="GO" id="GO:0031124">
    <property type="term" value="P:mRNA 3'-end processing"/>
    <property type="evidence" value="ECO:0007669"/>
    <property type="project" value="InterPro"/>
</dbReference>
<dbReference type="GeneID" id="7846508"/>
<feature type="compositionally biased region" description="Pro residues" evidence="2">
    <location>
        <begin position="698"/>
        <end position="715"/>
    </location>
</feature>
<dbReference type="Gene3D" id="3.30.160.60">
    <property type="entry name" value="Classic Zinc Finger"/>
    <property type="match status" value="1"/>
</dbReference>
<feature type="region of interest" description="Disordered" evidence="2">
    <location>
        <begin position="573"/>
        <end position="601"/>
    </location>
</feature>
<reference evidence="5" key="1">
    <citation type="journal article" date="2006" name="PLoS Biol.">
        <title>Macronuclear genome sequence of the ciliate Tetrahymena thermophila, a model eukaryote.</title>
        <authorList>
            <person name="Eisen J.A."/>
            <person name="Coyne R.S."/>
            <person name="Wu M."/>
            <person name="Wu D."/>
            <person name="Thiagarajan M."/>
            <person name="Wortman J.R."/>
            <person name="Badger J.H."/>
            <person name="Ren Q."/>
            <person name="Amedeo P."/>
            <person name="Jones K.M."/>
            <person name="Tallon L.J."/>
            <person name="Delcher A.L."/>
            <person name="Salzberg S.L."/>
            <person name="Silva J.C."/>
            <person name="Haas B.J."/>
            <person name="Majoros W.H."/>
            <person name="Farzad M."/>
            <person name="Carlton J.M."/>
            <person name="Smith R.K. Jr."/>
            <person name="Garg J."/>
            <person name="Pearlman R.E."/>
            <person name="Karrer K.M."/>
            <person name="Sun L."/>
            <person name="Manning G."/>
            <person name="Elde N.C."/>
            <person name="Turkewitz A.P."/>
            <person name="Asai D.J."/>
            <person name="Wilkes D.E."/>
            <person name="Wang Y."/>
            <person name="Cai H."/>
            <person name="Collins K."/>
            <person name="Stewart B.A."/>
            <person name="Lee S.R."/>
            <person name="Wilamowska K."/>
            <person name="Weinberg Z."/>
            <person name="Ruzzo W.L."/>
            <person name="Wloga D."/>
            <person name="Gaertig J."/>
            <person name="Frankel J."/>
            <person name="Tsao C.-C."/>
            <person name="Gorovsky M.A."/>
            <person name="Keeling P.J."/>
            <person name="Waller R.F."/>
            <person name="Patron N.J."/>
            <person name="Cherry J.M."/>
            <person name="Stover N.A."/>
            <person name="Krieger C.J."/>
            <person name="del Toro C."/>
            <person name="Ryder H.F."/>
            <person name="Williamson S.C."/>
            <person name="Barbeau R.A."/>
            <person name="Hamilton E.P."/>
            <person name="Orias E."/>
        </authorList>
    </citation>
    <scope>NUCLEOTIDE SEQUENCE [LARGE SCALE GENOMIC DNA]</scope>
    <source>
        <strain evidence="5">SB210</strain>
    </source>
</reference>
<dbReference type="PANTHER" id="PTHR15921:SF3">
    <property type="entry name" value="PRE-MRNA CLEAVAGE COMPLEX 2 PROTEIN PCF11"/>
    <property type="match status" value="1"/>
</dbReference>
<feature type="compositionally biased region" description="Low complexity" evidence="2">
    <location>
        <begin position="321"/>
        <end position="330"/>
    </location>
</feature>
<keyword evidence="1" id="KW-0862">Zinc</keyword>
<feature type="region of interest" description="Disordered" evidence="2">
    <location>
        <begin position="750"/>
        <end position="817"/>
    </location>
</feature>
<feature type="region of interest" description="Disordered" evidence="2">
    <location>
        <begin position="675"/>
        <end position="721"/>
    </location>
</feature>
<feature type="region of interest" description="Disordered" evidence="2">
    <location>
        <begin position="479"/>
        <end position="500"/>
    </location>
</feature>
<dbReference type="RefSeq" id="XP_001018459.2">
    <property type="nucleotide sequence ID" value="XM_001018459.2"/>
</dbReference>
<feature type="compositionally biased region" description="Polar residues" evidence="2">
    <location>
        <begin position="358"/>
        <end position="373"/>
    </location>
</feature>
<feature type="region of interest" description="Disordered" evidence="2">
    <location>
        <begin position="512"/>
        <end position="560"/>
    </location>
</feature>
<dbReference type="Proteomes" id="UP000009168">
    <property type="component" value="Unassembled WGS sequence"/>
</dbReference>
<feature type="compositionally biased region" description="Low complexity" evidence="2">
    <location>
        <begin position="228"/>
        <end position="254"/>
    </location>
</feature>
<feature type="compositionally biased region" description="Low complexity" evidence="2">
    <location>
        <begin position="537"/>
        <end position="560"/>
    </location>
</feature>
<feature type="compositionally biased region" description="Polar residues" evidence="2">
    <location>
        <begin position="202"/>
        <end position="211"/>
    </location>
</feature>
<feature type="domain" description="C2H2-type" evidence="3">
    <location>
        <begin position="897"/>
        <end position="924"/>
    </location>
</feature>
<name>I7M8I0_TETTS</name>
<dbReference type="PROSITE" id="PS50157">
    <property type="entry name" value="ZINC_FINGER_C2H2_2"/>
    <property type="match status" value="1"/>
</dbReference>
<dbReference type="InParanoid" id="I7M8I0"/>
<dbReference type="InterPro" id="IPR057242">
    <property type="entry name" value="PCFS4-like"/>
</dbReference>
<dbReference type="GO" id="GO:0005737">
    <property type="term" value="C:cytoplasm"/>
    <property type="evidence" value="ECO:0007669"/>
    <property type="project" value="TreeGrafter"/>
</dbReference>
<feature type="compositionally biased region" description="Polar residues" evidence="2">
    <location>
        <begin position="615"/>
        <end position="624"/>
    </location>
</feature>
<gene>
    <name evidence="4" type="ORF">TTHERM_00344140</name>
</gene>
<feature type="compositionally biased region" description="Pro residues" evidence="2">
    <location>
        <begin position="801"/>
        <end position="814"/>
    </location>
</feature>
<dbReference type="AlphaFoldDB" id="I7M8I0"/>